<dbReference type="EMBL" id="JBHSNG010000001">
    <property type="protein sequence ID" value="MFC5579627.1"/>
    <property type="molecule type" value="Genomic_DNA"/>
</dbReference>
<evidence type="ECO:0000256" key="2">
    <source>
        <dbReference type="ARBA" id="ARBA00022722"/>
    </source>
</evidence>
<dbReference type="RefSeq" id="WP_377323376.1">
    <property type="nucleotide sequence ID" value="NZ_JBHSNG010000001.1"/>
</dbReference>
<comment type="caution">
    <text evidence="5">The sequence shown here is derived from an EMBL/GenBank/DDBJ whole genome shotgun (WGS) entry which is preliminary data.</text>
</comment>
<evidence type="ECO:0000256" key="3">
    <source>
        <dbReference type="ARBA" id="ARBA00022801"/>
    </source>
</evidence>
<dbReference type="InterPro" id="IPR052379">
    <property type="entry name" value="Type_VII_TA_RNase"/>
</dbReference>
<accession>A0ABW0SRI3</accession>
<dbReference type="InterPro" id="IPR037038">
    <property type="entry name" value="HepT-like_sf"/>
</dbReference>
<comment type="similarity">
    <text evidence="4">Belongs to the HepT RNase toxin family.</text>
</comment>
<dbReference type="InterPro" id="IPR008201">
    <property type="entry name" value="HepT-like"/>
</dbReference>
<reference evidence="6" key="1">
    <citation type="journal article" date="2019" name="Int. J. Syst. Evol. Microbiol.">
        <title>The Global Catalogue of Microorganisms (GCM) 10K type strain sequencing project: providing services to taxonomists for standard genome sequencing and annotation.</title>
        <authorList>
            <consortium name="The Broad Institute Genomics Platform"/>
            <consortium name="The Broad Institute Genome Sequencing Center for Infectious Disease"/>
            <person name="Wu L."/>
            <person name="Ma J."/>
        </authorList>
    </citation>
    <scope>NUCLEOTIDE SEQUENCE [LARGE SCALE GENOMIC DNA]</scope>
    <source>
        <strain evidence="6">CGMCC 1.13587</strain>
    </source>
</reference>
<proteinExistence type="inferred from homology"/>
<keyword evidence="3" id="KW-0378">Hydrolase</keyword>
<gene>
    <name evidence="5" type="ORF">ACFPPB_00650</name>
</gene>
<name>A0ABW0SRI3_9GAMM</name>
<dbReference type="PANTHER" id="PTHR33397:SF3">
    <property type="entry name" value="MRNA NUCLEASE HEPT"/>
    <property type="match status" value="1"/>
</dbReference>
<organism evidence="5 6">
    <name type="scientific">Rhodanobacter terrae</name>
    <dbReference type="NCBI Taxonomy" id="418647"/>
    <lineage>
        <taxon>Bacteria</taxon>
        <taxon>Pseudomonadati</taxon>
        <taxon>Pseudomonadota</taxon>
        <taxon>Gammaproteobacteria</taxon>
        <taxon>Lysobacterales</taxon>
        <taxon>Rhodanobacteraceae</taxon>
        <taxon>Rhodanobacter</taxon>
    </lineage>
</organism>
<evidence type="ECO:0000256" key="1">
    <source>
        <dbReference type="ARBA" id="ARBA00022649"/>
    </source>
</evidence>
<protein>
    <submittedName>
        <fullName evidence="5">DUF86 domain-containing protein</fullName>
    </submittedName>
</protein>
<dbReference type="Pfam" id="PF01934">
    <property type="entry name" value="HepT-like"/>
    <property type="match status" value="1"/>
</dbReference>
<dbReference type="Proteomes" id="UP001596111">
    <property type="component" value="Unassembled WGS sequence"/>
</dbReference>
<dbReference type="NCBIfam" id="NF047751">
    <property type="entry name" value="HepT_toxin"/>
    <property type="match status" value="1"/>
</dbReference>
<dbReference type="Gene3D" id="1.20.120.580">
    <property type="entry name" value="bsu32300-like"/>
    <property type="match status" value="1"/>
</dbReference>
<evidence type="ECO:0000313" key="5">
    <source>
        <dbReference type="EMBL" id="MFC5579627.1"/>
    </source>
</evidence>
<sequence length="137" mass="14985">MDRLIVARKLDSLRRCLDRVRERCPADVATLARDPDLQDIVVLNLSRAVQISVDLALHALSGLGQPAPETMGEAFDQLAGAGQIPVDLALRLRKAVGFRNIAVHNYSGIDWAIVHAIATRHLGDFEAFARAIGQPRD</sequence>
<evidence type="ECO:0000313" key="6">
    <source>
        <dbReference type="Proteomes" id="UP001596111"/>
    </source>
</evidence>
<keyword evidence="1" id="KW-1277">Toxin-antitoxin system</keyword>
<evidence type="ECO:0000256" key="4">
    <source>
        <dbReference type="ARBA" id="ARBA00024207"/>
    </source>
</evidence>
<keyword evidence="2" id="KW-0540">Nuclease</keyword>
<keyword evidence="6" id="KW-1185">Reference proteome</keyword>
<dbReference type="PANTHER" id="PTHR33397">
    <property type="entry name" value="UPF0331 PROTEIN YUTE"/>
    <property type="match status" value="1"/>
</dbReference>